<dbReference type="SUPFAM" id="SSF51621">
    <property type="entry name" value="Phosphoenolpyruvate/pyruvate domain"/>
    <property type="match status" value="1"/>
</dbReference>
<comment type="caution">
    <text evidence="1">The sequence shown here is derived from an EMBL/GenBank/DDBJ whole genome shotgun (WGS) entry which is preliminary data.</text>
</comment>
<dbReference type="GO" id="GO:0015977">
    <property type="term" value="P:carbon fixation"/>
    <property type="evidence" value="ECO:0007669"/>
    <property type="project" value="InterPro"/>
</dbReference>
<dbReference type="InterPro" id="IPR033129">
    <property type="entry name" value="PEPCASE_His_AS"/>
</dbReference>
<dbReference type="PANTHER" id="PTHR30523:SF6">
    <property type="entry name" value="PHOSPHOENOLPYRUVATE CARBOXYLASE"/>
    <property type="match status" value="1"/>
</dbReference>
<proteinExistence type="predicted"/>
<evidence type="ECO:0000313" key="1">
    <source>
        <dbReference type="EMBL" id="EQD60955.1"/>
    </source>
</evidence>
<dbReference type="PANTHER" id="PTHR30523">
    <property type="entry name" value="PHOSPHOENOLPYRUVATE CARBOXYLASE"/>
    <property type="match status" value="1"/>
</dbReference>
<dbReference type="InterPro" id="IPR021135">
    <property type="entry name" value="PEP_COase"/>
</dbReference>
<dbReference type="GO" id="GO:0008964">
    <property type="term" value="F:phosphoenolpyruvate carboxylase activity"/>
    <property type="evidence" value="ECO:0007669"/>
    <property type="project" value="InterPro"/>
</dbReference>
<dbReference type="GO" id="GO:0005829">
    <property type="term" value="C:cytosol"/>
    <property type="evidence" value="ECO:0007669"/>
    <property type="project" value="TreeGrafter"/>
</dbReference>
<sequence>MPLDITPLLETIDDLQRGADMLAALLAEPVYRAHLDARGGVQTVMLGYSDSAKDGGIWPRAGRCNACRRNCSRWPRKPACA</sequence>
<reference evidence="1" key="2">
    <citation type="journal article" date="2014" name="ISME J.">
        <title>Microbial stratification in low pH oxic and suboxic macroscopic growths along an acid mine drainage.</title>
        <authorList>
            <person name="Mendez-Garcia C."/>
            <person name="Mesa V."/>
            <person name="Sprenger R.R."/>
            <person name="Richter M."/>
            <person name="Diez M.S."/>
            <person name="Solano J."/>
            <person name="Bargiela R."/>
            <person name="Golyshina O.V."/>
            <person name="Manteca A."/>
            <person name="Ramos J.L."/>
            <person name="Gallego J.R."/>
            <person name="Llorente I."/>
            <person name="Martins Dos Santos V.A."/>
            <person name="Jensen O.N."/>
            <person name="Pelaez A.I."/>
            <person name="Sanchez J."/>
            <person name="Ferrer M."/>
        </authorList>
    </citation>
    <scope>NUCLEOTIDE SEQUENCE</scope>
</reference>
<protein>
    <submittedName>
        <fullName evidence="1">Phosphoenolpyruvate carboxylase protein</fullName>
    </submittedName>
</protein>
<keyword evidence="1" id="KW-0670">Pyruvate</keyword>
<gene>
    <name evidence="1" type="ORF">B1A_09890</name>
</gene>
<reference evidence="1" key="1">
    <citation type="submission" date="2013-08" db="EMBL/GenBank/DDBJ databases">
        <authorList>
            <person name="Mendez C."/>
            <person name="Richter M."/>
            <person name="Ferrer M."/>
            <person name="Sanchez J."/>
        </authorList>
    </citation>
    <scope>NUCLEOTIDE SEQUENCE</scope>
</reference>
<dbReference type="GO" id="GO:0006099">
    <property type="term" value="P:tricarboxylic acid cycle"/>
    <property type="evidence" value="ECO:0007669"/>
    <property type="project" value="InterPro"/>
</dbReference>
<dbReference type="EMBL" id="AUZX01007045">
    <property type="protein sequence ID" value="EQD60955.1"/>
    <property type="molecule type" value="Genomic_DNA"/>
</dbReference>
<accession>T1C4A2</accession>
<dbReference type="Pfam" id="PF00311">
    <property type="entry name" value="PEPcase"/>
    <property type="match status" value="1"/>
</dbReference>
<dbReference type="InterPro" id="IPR015813">
    <property type="entry name" value="Pyrv/PenolPyrv_kinase-like_dom"/>
</dbReference>
<organism evidence="1">
    <name type="scientific">mine drainage metagenome</name>
    <dbReference type="NCBI Taxonomy" id="410659"/>
    <lineage>
        <taxon>unclassified sequences</taxon>
        <taxon>metagenomes</taxon>
        <taxon>ecological metagenomes</taxon>
    </lineage>
</organism>
<name>T1C4A2_9ZZZZ</name>
<dbReference type="AlphaFoldDB" id="T1C4A2"/>
<dbReference type="PROSITE" id="PS00393">
    <property type="entry name" value="PEPCASE_2"/>
    <property type="match status" value="1"/>
</dbReference>